<keyword evidence="2" id="KW-0229">DNA integration</keyword>
<evidence type="ECO:0000256" key="4">
    <source>
        <dbReference type="ARBA" id="ARBA00023172"/>
    </source>
</evidence>
<dbReference type="PANTHER" id="PTHR30461:SF26">
    <property type="entry name" value="RESOLVASE HOMOLOG YNEB"/>
    <property type="match status" value="1"/>
</dbReference>
<organism evidence="8 9">
    <name type="scientific">Halobacillus locisalis</name>
    <dbReference type="NCBI Taxonomy" id="220753"/>
    <lineage>
        <taxon>Bacteria</taxon>
        <taxon>Bacillati</taxon>
        <taxon>Bacillota</taxon>
        <taxon>Bacilli</taxon>
        <taxon>Bacillales</taxon>
        <taxon>Bacillaceae</taxon>
        <taxon>Halobacillus</taxon>
    </lineage>
</organism>
<evidence type="ECO:0000313" key="8">
    <source>
        <dbReference type="EMBL" id="MBA2176861.1"/>
    </source>
</evidence>
<dbReference type="PROSITE" id="PS51736">
    <property type="entry name" value="RECOMBINASES_3"/>
    <property type="match status" value="1"/>
</dbReference>
<evidence type="ECO:0000256" key="6">
    <source>
        <dbReference type="PROSITE-ProRule" id="PRU10137"/>
    </source>
</evidence>
<dbReference type="SMART" id="SM00857">
    <property type="entry name" value="Resolvase"/>
    <property type="match status" value="1"/>
</dbReference>
<accession>A0A838CY51</accession>
<protein>
    <submittedName>
        <fullName evidence="8">Recombinase family protein</fullName>
    </submittedName>
</protein>
<reference evidence="8 9" key="1">
    <citation type="journal article" date="2004" name="Extremophiles">
        <title>Halobacillus locisalis sp. nov., a halophilic bacterium isolated from a marine solar saltern of the Yellow Sea in Korea.</title>
        <authorList>
            <person name="Yoon J.H."/>
            <person name="Kang K.H."/>
            <person name="Oh T.K."/>
            <person name="Park Y.H."/>
        </authorList>
    </citation>
    <scope>NUCLEOTIDE SEQUENCE [LARGE SCALE GENOMIC DNA]</scope>
    <source>
        <strain evidence="8 9">KCTC 3788</strain>
    </source>
</reference>
<dbReference type="RefSeq" id="WP_181473922.1">
    <property type="nucleotide sequence ID" value="NZ_JACEFG010000005.1"/>
</dbReference>
<evidence type="ECO:0000256" key="3">
    <source>
        <dbReference type="ARBA" id="ARBA00023125"/>
    </source>
</evidence>
<evidence type="ECO:0000256" key="2">
    <source>
        <dbReference type="ARBA" id="ARBA00022908"/>
    </source>
</evidence>
<feature type="active site" description="O-(5'-phospho-DNA)-serine intermediate" evidence="5 6">
    <location>
        <position position="11"/>
    </location>
</feature>
<dbReference type="PROSITE" id="PS00397">
    <property type="entry name" value="RECOMBINASES_1"/>
    <property type="match status" value="1"/>
</dbReference>
<dbReference type="InterPro" id="IPR006118">
    <property type="entry name" value="Recombinase_CS"/>
</dbReference>
<name>A0A838CY51_9BACI</name>
<dbReference type="CDD" id="cd03768">
    <property type="entry name" value="SR_ResInv"/>
    <property type="match status" value="1"/>
</dbReference>
<dbReference type="GO" id="GO:0003677">
    <property type="term" value="F:DNA binding"/>
    <property type="evidence" value="ECO:0007669"/>
    <property type="project" value="UniProtKB-KW"/>
</dbReference>
<feature type="domain" description="Resolvase/invertase-type recombinase catalytic" evidence="7">
    <location>
        <begin position="3"/>
        <end position="151"/>
    </location>
</feature>
<dbReference type="InterPro" id="IPR050639">
    <property type="entry name" value="SSR_resolvase"/>
</dbReference>
<comment type="caution">
    <text evidence="8">The sequence shown here is derived from an EMBL/GenBank/DDBJ whole genome shotgun (WGS) entry which is preliminary data.</text>
</comment>
<evidence type="ECO:0000256" key="5">
    <source>
        <dbReference type="PIRSR" id="PIRSR606118-50"/>
    </source>
</evidence>
<gene>
    <name evidence="8" type="ORF">H0266_18435</name>
</gene>
<dbReference type="SUPFAM" id="SSF53041">
    <property type="entry name" value="Resolvase-like"/>
    <property type="match status" value="1"/>
</dbReference>
<dbReference type="PANTHER" id="PTHR30461">
    <property type="entry name" value="DNA-INVERTASE FROM LAMBDOID PROPHAGE"/>
    <property type="match status" value="1"/>
</dbReference>
<sequence length="214" mass="25357">MGNTYGYIRVSTKEQNEGRQFHKMTEEIGIEPRRIFIDKLTGSNFERPQYQILRKVIGEGDLIYIDEFTRLGRNYDQVIAEWKYITRELEADIIVLENEELFNSRKFKQMGDQGKLMEDQFLSLLAYVAEQELKKTKKRQKEGIAQARREGKHLGRPAISLDSLSKQQLRVLKEQYPSYQEKQLTAVDFMSKLDLKKNTFYKIIKQYKQEKKGE</sequence>
<dbReference type="Gene3D" id="3.40.50.1390">
    <property type="entry name" value="Resolvase, N-terminal catalytic domain"/>
    <property type="match status" value="1"/>
</dbReference>
<keyword evidence="3" id="KW-0238">DNA-binding</keyword>
<dbReference type="GO" id="GO:0015074">
    <property type="term" value="P:DNA integration"/>
    <property type="evidence" value="ECO:0007669"/>
    <property type="project" value="UniProtKB-KW"/>
</dbReference>
<dbReference type="GO" id="GO:0000150">
    <property type="term" value="F:DNA strand exchange activity"/>
    <property type="evidence" value="ECO:0007669"/>
    <property type="project" value="InterPro"/>
</dbReference>
<dbReference type="InterPro" id="IPR006119">
    <property type="entry name" value="Resolv_N"/>
</dbReference>
<evidence type="ECO:0000313" key="9">
    <source>
        <dbReference type="Proteomes" id="UP000571017"/>
    </source>
</evidence>
<keyword evidence="9" id="KW-1185">Reference proteome</keyword>
<dbReference type="Proteomes" id="UP000571017">
    <property type="component" value="Unassembled WGS sequence"/>
</dbReference>
<dbReference type="Pfam" id="PF00239">
    <property type="entry name" value="Resolvase"/>
    <property type="match status" value="1"/>
</dbReference>
<evidence type="ECO:0000256" key="1">
    <source>
        <dbReference type="ARBA" id="ARBA00009913"/>
    </source>
</evidence>
<keyword evidence="4" id="KW-0233">DNA recombination</keyword>
<dbReference type="EMBL" id="JACEFG010000005">
    <property type="protein sequence ID" value="MBA2176861.1"/>
    <property type="molecule type" value="Genomic_DNA"/>
</dbReference>
<evidence type="ECO:0000259" key="7">
    <source>
        <dbReference type="PROSITE" id="PS51736"/>
    </source>
</evidence>
<dbReference type="InterPro" id="IPR036162">
    <property type="entry name" value="Resolvase-like_N_sf"/>
</dbReference>
<proteinExistence type="inferred from homology"/>
<dbReference type="AlphaFoldDB" id="A0A838CY51"/>
<comment type="similarity">
    <text evidence="1">Belongs to the site-specific recombinase resolvase family.</text>
</comment>